<dbReference type="Proteomes" id="UP001163105">
    <property type="component" value="Unassembled WGS sequence"/>
</dbReference>
<gene>
    <name evidence="1" type="ORF">O9K51_01956</name>
</gene>
<dbReference type="SUPFAM" id="SSF81383">
    <property type="entry name" value="F-box domain"/>
    <property type="match status" value="1"/>
</dbReference>
<protein>
    <submittedName>
        <fullName evidence="1">DNA replication complex GINS PSF2</fullName>
    </submittedName>
</protein>
<reference evidence="1" key="1">
    <citation type="submission" date="2023-01" db="EMBL/GenBank/DDBJ databases">
        <title>The growth and conidiation of Purpureocillium lavendulum are regulated by nitrogen source and histone H3K14 acetylation.</title>
        <authorList>
            <person name="Tang P."/>
            <person name="Han J."/>
            <person name="Zhang C."/>
            <person name="Tang P."/>
            <person name="Qi F."/>
            <person name="Zhang K."/>
            <person name="Liang L."/>
        </authorList>
    </citation>
    <scope>NUCLEOTIDE SEQUENCE</scope>
    <source>
        <strain evidence="1">YMF1.00683</strain>
    </source>
</reference>
<organism evidence="1 2">
    <name type="scientific">Purpureocillium lavendulum</name>
    <dbReference type="NCBI Taxonomy" id="1247861"/>
    <lineage>
        <taxon>Eukaryota</taxon>
        <taxon>Fungi</taxon>
        <taxon>Dikarya</taxon>
        <taxon>Ascomycota</taxon>
        <taxon>Pezizomycotina</taxon>
        <taxon>Sordariomycetes</taxon>
        <taxon>Hypocreomycetidae</taxon>
        <taxon>Hypocreales</taxon>
        <taxon>Ophiocordycipitaceae</taxon>
        <taxon>Purpureocillium</taxon>
    </lineage>
</organism>
<sequence>MSYASSELTGRISWRDYDYERVYCGLCGTYLTEDDVFPNMPDLEAASPPLPGNDASDEELQQYIDWYFLLRREEEMVWLGVPRLIGSNPSSSEPLNVFNCGGTSEIDGSHFYLSQNVMKETGLPRKVRAYYRREGFPFITPLHEDCYTLLCKYLKVDTLDDEVLHDTFLGKTVDDENFSVTDLALRYCSTEWSDPDNSFPPRLQHLALSPVDIPALEKYYRNIPCLDQDRTLSVIPNVAPGGAQLGTTDDPFRRLPRELVLEIAGYLDIYSFLDWRAASRVPASIPLTNTFWRLRVRSDMPWLYDIPTAPSKNPGKEIDWGTVFRDLWFAAELDRTETIHAIANRVYIWQDQCPKLAKTYLHKLKHKGAAFRKLVRSLPDVVLSKGRCMLLPFPVKTSELGVALLETMDELRTAEPVLTVSWTKAGELAGLNVITAPGRKPDSDRIDDWYYAMRVDRTDEVPVPRGDWITGLSFSVRDDRFMADTKGMYRRERRREVANACDRDLGLEAVTIGGFDVAHADEDDFKGYMEPYDLGIYERVVCGVQVQFAKGAPVELGAYSWNHHLLRAYPNYFVVGMKVTRQTATGTVSRVSLVQAPIRMYEGSDRAVCA</sequence>
<name>A0AB34G8F1_9HYPO</name>
<dbReference type="EMBL" id="JAQHRD010000001">
    <property type="protein sequence ID" value="KAJ6447181.1"/>
    <property type="molecule type" value="Genomic_DNA"/>
</dbReference>
<evidence type="ECO:0000313" key="2">
    <source>
        <dbReference type="Proteomes" id="UP001163105"/>
    </source>
</evidence>
<evidence type="ECO:0000313" key="1">
    <source>
        <dbReference type="EMBL" id="KAJ6447181.1"/>
    </source>
</evidence>
<proteinExistence type="predicted"/>
<keyword evidence="2" id="KW-1185">Reference proteome</keyword>
<accession>A0AB34G8F1</accession>
<comment type="caution">
    <text evidence="1">The sequence shown here is derived from an EMBL/GenBank/DDBJ whole genome shotgun (WGS) entry which is preliminary data.</text>
</comment>
<dbReference type="AlphaFoldDB" id="A0AB34G8F1"/>
<dbReference type="InterPro" id="IPR036047">
    <property type="entry name" value="F-box-like_dom_sf"/>
</dbReference>